<evidence type="ECO:0000256" key="1">
    <source>
        <dbReference type="ARBA" id="ARBA00022679"/>
    </source>
</evidence>
<organism evidence="9 10">
    <name type="scientific">Actinomyces graevenitzii C83</name>
    <dbReference type="NCBI Taxonomy" id="435830"/>
    <lineage>
        <taxon>Bacteria</taxon>
        <taxon>Bacillati</taxon>
        <taxon>Actinomycetota</taxon>
        <taxon>Actinomycetes</taxon>
        <taxon>Actinomycetales</taxon>
        <taxon>Actinomycetaceae</taxon>
        <taxon>Actinomyces</taxon>
    </lineage>
</organism>
<dbReference type="RefSeq" id="WP_005987430.1">
    <property type="nucleotide sequence ID" value="NZ_JH470339.1"/>
</dbReference>
<keyword evidence="1" id="KW-0808">Transferase</keyword>
<accession>G9PHC1</accession>
<dbReference type="SUPFAM" id="SSF140931">
    <property type="entry name" value="Fic-like"/>
    <property type="match status" value="1"/>
</dbReference>
<dbReference type="PANTHER" id="PTHR39560">
    <property type="entry name" value="PROTEIN ADENYLYLTRANSFERASE FIC-RELATED"/>
    <property type="match status" value="1"/>
</dbReference>
<dbReference type="PATRIC" id="fig|435830.3.peg.1582"/>
<evidence type="ECO:0000256" key="3">
    <source>
        <dbReference type="ARBA" id="ARBA00022741"/>
    </source>
</evidence>
<comment type="caution">
    <text evidence="9">The sequence shown here is derived from an EMBL/GenBank/DDBJ whole genome shotgun (WGS) entry which is preliminary data.</text>
</comment>
<protein>
    <recommendedName>
        <fullName evidence="5">protein adenylyltransferase</fullName>
        <ecNumber evidence="5">2.7.7.108</ecNumber>
    </recommendedName>
</protein>
<dbReference type="InterPro" id="IPR036597">
    <property type="entry name" value="Fido-like_dom_sf"/>
</dbReference>
<dbReference type="AlphaFoldDB" id="G9PHC1"/>
<gene>
    <name evidence="9" type="ORF">HMPREF0045_01649</name>
</gene>
<comment type="catalytic activity">
    <reaction evidence="6">
        <text>L-threonyl-[protein] + ATP = 3-O-(5'-adenylyl)-L-threonyl-[protein] + diphosphate</text>
        <dbReference type="Rhea" id="RHEA:54292"/>
        <dbReference type="Rhea" id="RHEA-COMP:11060"/>
        <dbReference type="Rhea" id="RHEA-COMP:13847"/>
        <dbReference type="ChEBI" id="CHEBI:30013"/>
        <dbReference type="ChEBI" id="CHEBI:30616"/>
        <dbReference type="ChEBI" id="CHEBI:33019"/>
        <dbReference type="ChEBI" id="CHEBI:138113"/>
        <dbReference type="EC" id="2.7.7.108"/>
    </reaction>
</comment>
<evidence type="ECO:0000313" key="10">
    <source>
        <dbReference type="Proteomes" id="UP000003822"/>
    </source>
</evidence>
<evidence type="ECO:0000256" key="5">
    <source>
        <dbReference type="ARBA" id="ARBA00034531"/>
    </source>
</evidence>
<dbReference type="GO" id="GO:0005524">
    <property type="term" value="F:ATP binding"/>
    <property type="evidence" value="ECO:0007669"/>
    <property type="project" value="UniProtKB-KW"/>
</dbReference>
<dbReference type="eggNOG" id="COG2184">
    <property type="taxonomic scope" value="Bacteria"/>
</dbReference>
<evidence type="ECO:0000256" key="7">
    <source>
        <dbReference type="ARBA" id="ARBA00048696"/>
    </source>
</evidence>
<dbReference type="EC" id="2.7.7.108" evidence="5"/>
<dbReference type="PROSITE" id="PS51459">
    <property type="entry name" value="FIDO"/>
    <property type="match status" value="1"/>
</dbReference>
<keyword evidence="4" id="KW-0067">ATP-binding</keyword>
<feature type="domain" description="Fido" evidence="8">
    <location>
        <begin position="63"/>
        <end position="225"/>
    </location>
</feature>
<evidence type="ECO:0000313" key="9">
    <source>
        <dbReference type="EMBL" id="EHM87270.1"/>
    </source>
</evidence>
<reference evidence="9 10" key="1">
    <citation type="submission" date="2011-10" db="EMBL/GenBank/DDBJ databases">
        <title>The Genome Sequence of Actinomyces graevenitzii C83.</title>
        <authorList>
            <consortium name="The Broad Institute Genome Sequencing Platform"/>
            <consortium name="The Broad Institute Genome Sequencing Center for Infectious Disease"/>
            <person name="Earl A."/>
            <person name="Ward D."/>
            <person name="Feldgarden M."/>
            <person name="Gevers D."/>
            <person name="Sibley C.D."/>
            <person name="Field T.R."/>
            <person name="Grinwis M."/>
            <person name="Eshaghurshan C.S."/>
            <person name="Surette M.G."/>
            <person name="Young S.K."/>
            <person name="Zeng Q."/>
            <person name="Gargeya S."/>
            <person name="Fitzgerald M."/>
            <person name="Haas B."/>
            <person name="Abouelleil A."/>
            <person name="Alvarado L."/>
            <person name="Arachchi H.M."/>
            <person name="Berlin A."/>
            <person name="Brown A."/>
            <person name="Chapman S.B."/>
            <person name="Chen Z."/>
            <person name="Dunbar C."/>
            <person name="Freedman E."/>
            <person name="Gearin G."/>
            <person name="Goldberg J."/>
            <person name="Griggs A."/>
            <person name="Gujja S."/>
            <person name="Heiman D."/>
            <person name="Howarth C."/>
            <person name="Larson L."/>
            <person name="Lui A."/>
            <person name="MacDonald P.J.P."/>
            <person name="Montmayeur A."/>
            <person name="Murphy C."/>
            <person name="Neiman D."/>
            <person name="Pearson M."/>
            <person name="Priest M."/>
            <person name="Roberts A."/>
            <person name="Saif S."/>
            <person name="Shea T."/>
            <person name="Shenoy N."/>
            <person name="Sisk P."/>
            <person name="Stolte C."/>
            <person name="Sykes S."/>
            <person name="Wortman J."/>
            <person name="Nusbaum C."/>
            <person name="Birren B."/>
        </authorList>
    </citation>
    <scope>NUCLEOTIDE SEQUENCE [LARGE SCALE GENOMIC DNA]</scope>
    <source>
        <strain evidence="9 10">C83</strain>
    </source>
</reference>
<dbReference type="Gene3D" id="1.10.3290.10">
    <property type="entry name" value="Fido-like domain"/>
    <property type="match status" value="1"/>
</dbReference>
<evidence type="ECO:0000256" key="6">
    <source>
        <dbReference type="ARBA" id="ARBA00047939"/>
    </source>
</evidence>
<comment type="catalytic activity">
    <reaction evidence="7">
        <text>L-tyrosyl-[protein] + ATP = O-(5'-adenylyl)-L-tyrosyl-[protein] + diphosphate</text>
        <dbReference type="Rhea" id="RHEA:54288"/>
        <dbReference type="Rhea" id="RHEA-COMP:10136"/>
        <dbReference type="Rhea" id="RHEA-COMP:13846"/>
        <dbReference type="ChEBI" id="CHEBI:30616"/>
        <dbReference type="ChEBI" id="CHEBI:33019"/>
        <dbReference type="ChEBI" id="CHEBI:46858"/>
        <dbReference type="ChEBI" id="CHEBI:83624"/>
        <dbReference type="EC" id="2.7.7.108"/>
    </reaction>
</comment>
<evidence type="ECO:0000256" key="2">
    <source>
        <dbReference type="ARBA" id="ARBA00022695"/>
    </source>
</evidence>
<keyword evidence="3" id="KW-0547">Nucleotide-binding</keyword>
<dbReference type="InterPro" id="IPR003812">
    <property type="entry name" value="Fido"/>
</dbReference>
<dbReference type="OrthoDB" id="9813719at2"/>
<evidence type="ECO:0000259" key="8">
    <source>
        <dbReference type="PROSITE" id="PS51459"/>
    </source>
</evidence>
<keyword evidence="2" id="KW-0548">Nucleotidyltransferase</keyword>
<dbReference type="HOGENOM" id="CLU_080158_0_0_11"/>
<dbReference type="EMBL" id="ACRN01000015">
    <property type="protein sequence ID" value="EHM87270.1"/>
    <property type="molecule type" value="Genomic_DNA"/>
</dbReference>
<dbReference type="GO" id="GO:0051302">
    <property type="term" value="P:regulation of cell division"/>
    <property type="evidence" value="ECO:0007669"/>
    <property type="project" value="TreeGrafter"/>
</dbReference>
<keyword evidence="10" id="KW-1185">Reference proteome</keyword>
<dbReference type="Proteomes" id="UP000003822">
    <property type="component" value="Unassembled WGS sequence"/>
</dbReference>
<dbReference type="STRING" id="435830.HMPREF0045_01649"/>
<evidence type="ECO:0000256" key="4">
    <source>
        <dbReference type="ARBA" id="ARBA00022840"/>
    </source>
</evidence>
<proteinExistence type="predicted"/>
<name>G9PHC1_9ACTO</name>
<dbReference type="Pfam" id="PF02661">
    <property type="entry name" value="Fic"/>
    <property type="match status" value="1"/>
</dbReference>
<sequence>MARQVFRTWEDYFIPGTSVLRNKFITPGNPYGEPDAVKLRLLEEGYASSRILELAQTPIKGNFDYAHMKAIHRHIFQDVYEWAGQERLAPLDTFMVKSGPDIVHYPLGDPTAPQMSYQYYPAGPVLGQAANEQYRRLSKMDLLRGLDHETFVTELAEIWGELNVIHSFREGNTRTQFVFFSQLSEQAGWKLDPALFAPSTPACNKPGTPTSNRPGTPACKEFVAARFYSQATGSNQRLAAALRPAIVPLTAPLEQA</sequence>
<dbReference type="PANTHER" id="PTHR39560:SF1">
    <property type="entry name" value="PROTEIN ADENYLYLTRANSFERASE FIC-RELATED"/>
    <property type="match status" value="1"/>
</dbReference>
<dbReference type="GO" id="GO:0070733">
    <property type="term" value="F:AMPylase activity"/>
    <property type="evidence" value="ECO:0007669"/>
    <property type="project" value="UniProtKB-EC"/>
</dbReference>